<reference evidence="3" key="1">
    <citation type="journal article" date="2014" name="Nat. Genet.">
        <title>The genome of the stress-tolerant wild tomato species Solanum pennellii.</title>
        <authorList>
            <person name="Bolger A."/>
            <person name="Scossa F."/>
            <person name="Bolger M.E."/>
            <person name="Lanz C."/>
            <person name="Maumus F."/>
            <person name="Tohge T."/>
            <person name="Quesneville H."/>
            <person name="Alseekh S."/>
            <person name="Sorensen I."/>
            <person name="Lichtenstein G."/>
            <person name="Fich E.A."/>
            <person name="Conte M."/>
            <person name="Keller H."/>
            <person name="Schneeberger K."/>
            <person name="Schwacke R."/>
            <person name="Ofner I."/>
            <person name="Vrebalov J."/>
            <person name="Xu Y."/>
            <person name="Osorio S."/>
            <person name="Aflitos S.A."/>
            <person name="Schijlen E."/>
            <person name="Jimenez-Gomez J.M."/>
            <person name="Ryngajllo M."/>
            <person name="Kimura S."/>
            <person name="Kumar R."/>
            <person name="Koenig D."/>
            <person name="Headland L.R."/>
            <person name="Maloof J.N."/>
            <person name="Sinha N."/>
            <person name="van Ham R.C."/>
            <person name="Lankhorst R.K."/>
            <person name="Mao L."/>
            <person name="Vogel A."/>
            <person name="Arsova B."/>
            <person name="Panstruga R."/>
            <person name="Fei Z."/>
            <person name="Rose J.K."/>
            <person name="Zamir D."/>
            <person name="Carrari F."/>
            <person name="Giovannoni J.J."/>
            <person name="Weigel D."/>
            <person name="Usadel B."/>
            <person name="Fernie A.R."/>
        </authorList>
    </citation>
    <scope>NUCLEOTIDE SEQUENCE [LARGE SCALE GENOMIC DNA]</scope>
    <source>
        <strain evidence="3">cv. LA0716</strain>
    </source>
</reference>
<accession>A0ABM1H004</accession>
<protein>
    <submittedName>
        <fullName evidence="4">Uncharacterized protein LOC107022266</fullName>
    </submittedName>
</protein>
<dbReference type="GeneID" id="107022266"/>
<feature type="region of interest" description="Disordered" evidence="1">
    <location>
        <begin position="354"/>
        <end position="396"/>
    </location>
</feature>
<feature type="domain" description="Retrotransposon gag" evidence="2">
    <location>
        <begin position="206"/>
        <end position="295"/>
    </location>
</feature>
<evidence type="ECO:0000313" key="4">
    <source>
        <dbReference type="RefSeq" id="XP_015078417.1"/>
    </source>
</evidence>
<feature type="compositionally biased region" description="Polar residues" evidence="1">
    <location>
        <begin position="1"/>
        <end position="18"/>
    </location>
</feature>
<sequence>MSGIDLTTQNPQYASVSYQTPSPLPNNPPQMPPHPQNNQTAPPPQNQNQNPTAFNPQTPHTHLNQNTNPQTYPQNYQTAQNVPSPSIALPLPKRTTFQVPIPAKHEVHGSELDHYEEQEREWKAREEAKIDIKEEIKRAMKELQCVPDIAGLSYAELCIHPDLNLPEGFKIPKFGTFGGVGNPMAHLRAYCDQLVGVGKDEALLMRLFSRSLCGEALEWFTSHETRQWPSWSALAKDFIDRFAYNVEIVPDRYSLEKMKQKSTESYPEFAYRCRKEAARVRPPMTEKEIVEVFVRVQEPEYYDRIILLIGAKFAEIVKVGETIEDGLKSGKIARVSASPGSSGLMRKRREEVAAVSYGGRKTPRNSSRPQDRSKPPPKSHQAYRPQSNHSNNYNASPTYQDAQILSYQNPLLNLQNFPSMYPNYPQSYKIPPSYQNIAPNCANVQSSYRAPSPTYQVQAPAYQSPLSNYQAPVPNYQTNPYPRTQAPRPNTRNYQQVPPPQQSGYDPSRPRFEKRPSRNFTALAESRTKLFERLSAAGYIHPVGPSPWMSTLSSTNRSKDVLITPTVLDMTQKTLSILSTRSRILSTRR</sequence>
<evidence type="ECO:0000256" key="1">
    <source>
        <dbReference type="SAM" id="MobiDB-lite"/>
    </source>
</evidence>
<feature type="compositionally biased region" description="Pro residues" evidence="1">
    <location>
        <begin position="22"/>
        <end position="45"/>
    </location>
</feature>
<feature type="compositionally biased region" description="Polar residues" evidence="1">
    <location>
        <begin position="466"/>
        <end position="496"/>
    </location>
</feature>
<proteinExistence type="predicted"/>
<feature type="region of interest" description="Disordered" evidence="1">
    <location>
        <begin position="1"/>
        <end position="88"/>
    </location>
</feature>
<keyword evidence="3" id="KW-1185">Reference proteome</keyword>
<dbReference type="PANTHER" id="PTHR33223">
    <property type="entry name" value="CCHC-TYPE DOMAIN-CONTAINING PROTEIN"/>
    <property type="match status" value="1"/>
</dbReference>
<dbReference type="Proteomes" id="UP000694930">
    <property type="component" value="Chromosome 6"/>
</dbReference>
<dbReference type="InterPro" id="IPR005162">
    <property type="entry name" value="Retrotrans_gag_dom"/>
</dbReference>
<reference evidence="4" key="2">
    <citation type="submission" date="2025-08" db="UniProtKB">
        <authorList>
            <consortium name="RefSeq"/>
        </authorList>
    </citation>
    <scope>IDENTIFICATION</scope>
</reference>
<feature type="compositionally biased region" description="Polar residues" evidence="1">
    <location>
        <begin position="384"/>
        <end position="396"/>
    </location>
</feature>
<dbReference type="RefSeq" id="XP_015078417.1">
    <property type="nucleotide sequence ID" value="XM_015222931.1"/>
</dbReference>
<dbReference type="PANTHER" id="PTHR33223:SF8">
    <property type="entry name" value="OS04G0172440 PROTEIN"/>
    <property type="match status" value="1"/>
</dbReference>
<gene>
    <name evidence="4" type="primary">LOC107022266</name>
</gene>
<evidence type="ECO:0000313" key="3">
    <source>
        <dbReference type="Proteomes" id="UP000694930"/>
    </source>
</evidence>
<dbReference type="Pfam" id="PF03732">
    <property type="entry name" value="Retrotrans_gag"/>
    <property type="match status" value="1"/>
</dbReference>
<feature type="compositionally biased region" description="Low complexity" evidence="1">
    <location>
        <begin position="46"/>
        <end position="78"/>
    </location>
</feature>
<feature type="region of interest" description="Disordered" evidence="1">
    <location>
        <begin position="466"/>
        <end position="517"/>
    </location>
</feature>
<name>A0ABM1H004_SOLPN</name>
<organism evidence="3 4">
    <name type="scientific">Solanum pennellii</name>
    <name type="common">Tomato</name>
    <name type="synonym">Lycopersicon pennellii</name>
    <dbReference type="NCBI Taxonomy" id="28526"/>
    <lineage>
        <taxon>Eukaryota</taxon>
        <taxon>Viridiplantae</taxon>
        <taxon>Streptophyta</taxon>
        <taxon>Embryophyta</taxon>
        <taxon>Tracheophyta</taxon>
        <taxon>Spermatophyta</taxon>
        <taxon>Magnoliopsida</taxon>
        <taxon>eudicotyledons</taxon>
        <taxon>Gunneridae</taxon>
        <taxon>Pentapetalae</taxon>
        <taxon>asterids</taxon>
        <taxon>lamiids</taxon>
        <taxon>Solanales</taxon>
        <taxon>Solanaceae</taxon>
        <taxon>Solanoideae</taxon>
        <taxon>Solaneae</taxon>
        <taxon>Solanum</taxon>
        <taxon>Solanum subgen. Lycopersicon</taxon>
    </lineage>
</organism>
<evidence type="ECO:0000259" key="2">
    <source>
        <dbReference type="Pfam" id="PF03732"/>
    </source>
</evidence>